<evidence type="ECO:0000313" key="11">
    <source>
        <dbReference type="EMBL" id="CAF3636508.1"/>
    </source>
</evidence>
<feature type="region of interest" description="Disordered" evidence="5">
    <location>
        <begin position="578"/>
        <end position="627"/>
    </location>
</feature>
<dbReference type="InterPro" id="IPR020898">
    <property type="entry name" value="Synapsin_ATP-bd_dom"/>
</dbReference>
<dbReference type="FunFam" id="3.30.470.20:FF:000059">
    <property type="entry name" value="Synapsin-3"/>
    <property type="match status" value="1"/>
</dbReference>
<feature type="compositionally biased region" description="Polar residues" evidence="5">
    <location>
        <begin position="611"/>
        <end position="622"/>
    </location>
</feature>
<dbReference type="Gene3D" id="3.30.1490.20">
    <property type="entry name" value="ATP-grasp fold, A domain"/>
    <property type="match status" value="1"/>
</dbReference>
<evidence type="ECO:0008006" key="13">
    <source>
        <dbReference type="Google" id="ProtNLM"/>
    </source>
</evidence>
<feature type="region of interest" description="Disordered" evidence="5">
    <location>
        <begin position="501"/>
        <end position="566"/>
    </location>
</feature>
<dbReference type="FunFam" id="3.40.50.20:FF:000008">
    <property type="entry name" value="Synapsin III"/>
    <property type="match status" value="1"/>
</dbReference>
<organism evidence="9 12">
    <name type="scientific">Didymodactylos carnosus</name>
    <dbReference type="NCBI Taxonomy" id="1234261"/>
    <lineage>
        <taxon>Eukaryota</taxon>
        <taxon>Metazoa</taxon>
        <taxon>Spiralia</taxon>
        <taxon>Gnathifera</taxon>
        <taxon>Rotifera</taxon>
        <taxon>Eurotatoria</taxon>
        <taxon>Bdelloidea</taxon>
        <taxon>Philodinida</taxon>
        <taxon>Philodinidae</taxon>
        <taxon>Didymodactylos</taxon>
    </lineage>
</organism>
<dbReference type="InterPro" id="IPR016185">
    <property type="entry name" value="PreATP-grasp_dom_sf"/>
</dbReference>
<evidence type="ECO:0000313" key="8">
    <source>
        <dbReference type="EMBL" id="CAF0724489.1"/>
    </source>
</evidence>
<feature type="compositionally biased region" description="Low complexity" evidence="5">
    <location>
        <begin position="537"/>
        <end position="558"/>
    </location>
</feature>
<evidence type="ECO:0000256" key="5">
    <source>
        <dbReference type="SAM" id="MobiDB-lite"/>
    </source>
</evidence>
<gene>
    <name evidence="9" type="ORF">GPM918_LOCUS5962</name>
    <name evidence="8" type="ORF">OVA965_LOCUS318</name>
    <name evidence="11" type="ORF">SRO942_LOCUS5962</name>
    <name evidence="10" type="ORF">TMI583_LOCUS318</name>
</gene>
<dbReference type="GO" id="GO:0007269">
    <property type="term" value="P:neurotransmitter secretion"/>
    <property type="evidence" value="ECO:0007669"/>
    <property type="project" value="InterPro"/>
</dbReference>
<dbReference type="GO" id="GO:0030672">
    <property type="term" value="C:synaptic vesicle membrane"/>
    <property type="evidence" value="ECO:0007669"/>
    <property type="project" value="TreeGrafter"/>
</dbReference>
<evidence type="ECO:0000259" key="6">
    <source>
        <dbReference type="Pfam" id="PF02078"/>
    </source>
</evidence>
<dbReference type="OrthoDB" id="10249572at2759"/>
<dbReference type="PRINTS" id="PR01368">
    <property type="entry name" value="SYNAPSIN"/>
</dbReference>
<feature type="compositionally biased region" description="Low complexity" evidence="5">
    <location>
        <begin position="578"/>
        <end position="592"/>
    </location>
</feature>
<evidence type="ECO:0000256" key="4">
    <source>
        <dbReference type="ARBA" id="ARBA00034103"/>
    </source>
</evidence>
<feature type="domain" description="Synapsin pre-ATP-grasp" evidence="6">
    <location>
        <begin position="129"/>
        <end position="228"/>
    </location>
</feature>
<comment type="similarity">
    <text evidence="1">Belongs to the synapsin family.</text>
</comment>
<dbReference type="InterPro" id="IPR013815">
    <property type="entry name" value="ATP_grasp_subdomain_1"/>
</dbReference>
<feature type="compositionally biased region" description="Polar residues" evidence="5">
    <location>
        <begin position="501"/>
        <end position="522"/>
    </location>
</feature>
<dbReference type="PANTHER" id="PTHR10841">
    <property type="entry name" value="SYNAPSIN"/>
    <property type="match status" value="1"/>
</dbReference>
<dbReference type="Pfam" id="PF02078">
    <property type="entry name" value="Synapsin"/>
    <property type="match status" value="1"/>
</dbReference>
<dbReference type="AlphaFoldDB" id="A0A813WCK8"/>
<dbReference type="GO" id="GO:0005524">
    <property type="term" value="F:ATP binding"/>
    <property type="evidence" value="ECO:0007669"/>
    <property type="project" value="InterPro"/>
</dbReference>
<evidence type="ECO:0000313" key="12">
    <source>
        <dbReference type="Proteomes" id="UP000663829"/>
    </source>
</evidence>
<comment type="subcellular location">
    <subcellularLocation>
        <location evidence="4">Synapse</location>
    </subcellularLocation>
</comment>
<dbReference type="Pfam" id="PF02750">
    <property type="entry name" value="Synapsin_C"/>
    <property type="match status" value="1"/>
</dbReference>
<dbReference type="EMBL" id="CAJOBA010000038">
    <property type="protein sequence ID" value="CAF3497359.1"/>
    <property type="molecule type" value="Genomic_DNA"/>
</dbReference>
<dbReference type="EMBL" id="CAJNOK010000038">
    <property type="protein sequence ID" value="CAF0724489.1"/>
    <property type="molecule type" value="Genomic_DNA"/>
</dbReference>
<feature type="region of interest" description="Disordered" evidence="5">
    <location>
        <begin position="464"/>
        <end position="483"/>
    </location>
</feature>
<dbReference type="Proteomes" id="UP000677228">
    <property type="component" value="Unassembled WGS sequence"/>
</dbReference>
<evidence type="ECO:0000313" key="10">
    <source>
        <dbReference type="EMBL" id="CAF3497359.1"/>
    </source>
</evidence>
<dbReference type="EMBL" id="CAJNOQ010000893">
    <property type="protein sequence ID" value="CAF0848830.1"/>
    <property type="molecule type" value="Genomic_DNA"/>
</dbReference>
<keyword evidence="2" id="KW-0597">Phosphoprotein</keyword>
<comment type="caution">
    <text evidence="9">The sequence shown here is derived from an EMBL/GenBank/DDBJ whole genome shotgun (WGS) entry which is preliminary data.</text>
</comment>
<dbReference type="Gene3D" id="3.40.50.20">
    <property type="match status" value="1"/>
</dbReference>
<dbReference type="EMBL" id="CAJOBC010000893">
    <property type="protein sequence ID" value="CAF3636508.1"/>
    <property type="molecule type" value="Genomic_DNA"/>
</dbReference>
<reference evidence="9" key="1">
    <citation type="submission" date="2021-02" db="EMBL/GenBank/DDBJ databases">
        <authorList>
            <person name="Nowell W R."/>
        </authorList>
    </citation>
    <scope>NUCLEOTIDE SEQUENCE</scope>
</reference>
<evidence type="ECO:0000259" key="7">
    <source>
        <dbReference type="Pfam" id="PF02750"/>
    </source>
</evidence>
<dbReference type="SUPFAM" id="SSF52440">
    <property type="entry name" value="PreATP-grasp domain"/>
    <property type="match status" value="1"/>
</dbReference>
<dbReference type="Proteomes" id="UP000663829">
    <property type="component" value="Unassembled WGS sequence"/>
</dbReference>
<evidence type="ECO:0000256" key="1">
    <source>
        <dbReference type="ARBA" id="ARBA00008243"/>
    </source>
</evidence>
<protein>
    <recommendedName>
        <fullName evidence="13">Synapsin</fullName>
    </recommendedName>
</protein>
<evidence type="ECO:0000256" key="2">
    <source>
        <dbReference type="ARBA" id="ARBA00022553"/>
    </source>
</evidence>
<feature type="domain" description="Synapsin ATP-binding" evidence="7">
    <location>
        <begin position="231"/>
        <end position="437"/>
    </location>
</feature>
<accession>A0A813WCK8</accession>
<dbReference type="Gene3D" id="3.30.470.20">
    <property type="entry name" value="ATP-grasp fold, B domain"/>
    <property type="match status" value="1"/>
</dbReference>
<feature type="compositionally biased region" description="Low complexity" evidence="5">
    <location>
        <begin position="99"/>
        <end position="125"/>
    </location>
</feature>
<proteinExistence type="inferred from homology"/>
<dbReference type="InterPro" id="IPR020897">
    <property type="entry name" value="Synapsin_pre-ATP-grasp_dom"/>
</dbReference>
<feature type="region of interest" description="Disordered" evidence="5">
    <location>
        <begin position="34"/>
        <end position="73"/>
    </location>
</feature>
<dbReference type="Proteomes" id="UP000682733">
    <property type="component" value="Unassembled WGS sequence"/>
</dbReference>
<feature type="region of interest" description="Disordered" evidence="5">
    <location>
        <begin position="93"/>
        <end position="125"/>
    </location>
</feature>
<evidence type="ECO:0000256" key="3">
    <source>
        <dbReference type="ARBA" id="ARBA00023018"/>
    </source>
</evidence>
<dbReference type="Proteomes" id="UP000681722">
    <property type="component" value="Unassembled WGS sequence"/>
</dbReference>
<keyword evidence="3" id="KW-0770">Synapse</keyword>
<name>A0A813WCK8_9BILA</name>
<keyword evidence="12" id="KW-1185">Reference proteome</keyword>
<dbReference type="PANTHER" id="PTHR10841:SF17">
    <property type="entry name" value="SYNAPSIN"/>
    <property type="match status" value="1"/>
</dbReference>
<evidence type="ECO:0000313" key="9">
    <source>
        <dbReference type="EMBL" id="CAF0848830.1"/>
    </source>
</evidence>
<feature type="compositionally biased region" description="Polar residues" evidence="5">
    <location>
        <begin position="593"/>
        <end position="603"/>
    </location>
</feature>
<sequence length="646" mass="72641">MLKNLIRRFSSGDLQNDFKDDDTLVEMNSETLTNSIPPVKQSQLPPPPQQQQQQPWERKGGPSPSAPSSPTKNLSFANQMIHAARGVVNQAMQKQPSFSQGSSMNQQSQSYYSQNQQQSQSQQQQQAHKEKCKLLLVIDDQHTDWYKYFRGKKIFADWDIRVEQAEFKDINLASYSDAGTLVDINVQRSGTRVVRSFRPDFVLVRQYVRDINIDWTNIILGLQYGGVPGVNSMKALYNFRDKPWVFAELLNIQRRLGTEQFPLINQAYYPNHREMVSNLWLISPQFPCVLKVGQAHQGLGKVKVENPYDYQDMTSVVAISGCYSTVETFIDARCDVYVQKIGQFYKAFIRKSLTGNWKANTGSAMLEQINMTERYRLWIDEVSQLFGGLDMCAVEIVQTKDGKEYIVQVNDSAMQLLGETQDEDRRSIAELVLHKMEIYCRPDKQPTVLTRVPSLTQINLPIQASQTPSPISNPTSHNTMTNSMANNSRELNRQLPNVPLQNKPTNSSISNNVATNLSSPATTGREGHNPFYNQSASQQTHSPPSITTTSASTNASHTLNFPLSNTNTPTYTNVSALSSTTTTTTSATTTRTNPSQWMGNIGNQFGLRRQPSATDGEVTSDNTNKDESEDTLYNLKRTFAGIFGDM</sequence>
<dbReference type="SUPFAM" id="SSF56059">
    <property type="entry name" value="Glutathione synthetase ATP-binding domain-like"/>
    <property type="match status" value="1"/>
</dbReference>
<dbReference type="InterPro" id="IPR001359">
    <property type="entry name" value="Synapsin"/>
</dbReference>